<sequence length="307" mass="33924">MQQVEVKPEQAIEKPSELIPGNIPFPPIDESLAAAPLYPPLPRGMTPFKPPSDDERRALRLGRAMRAFFRSSVHHHGERDGDMDRRAREGDVARWGDRDGDRDGDKESDADEDEDDVDDVKWVKIIANAMMNDAQMRVSDEAIVPREIMEAAFGADASALSGKRKGVESGPGSPTRRGAKRARVSDGGRHAGGAQATTSKRGVDGLSRLERLARLESMANDEDERATRAGRAEQRHSGRGGRDRSTSKNPRPRRSGNEDEEDDDEENRFEEDDDLDSDDDYARNGTFDDDDGYDEHDAGGDGGEAFY</sequence>
<feature type="region of interest" description="Disordered" evidence="1">
    <location>
        <begin position="1"/>
        <end position="25"/>
    </location>
</feature>
<proteinExistence type="predicted"/>
<dbReference type="EMBL" id="CAID01000008">
    <property type="protein sequence ID" value="CEG01581.1"/>
    <property type="molecule type" value="Genomic_DNA"/>
</dbReference>
<feature type="compositionally biased region" description="Basic and acidic residues" evidence="1">
    <location>
        <begin position="1"/>
        <end position="16"/>
    </location>
</feature>
<feature type="compositionally biased region" description="Acidic residues" evidence="1">
    <location>
        <begin position="258"/>
        <end position="279"/>
    </location>
</feature>
<evidence type="ECO:0000256" key="1">
    <source>
        <dbReference type="SAM" id="MobiDB-lite"/>
    </source>
</evidence>
<dbReference type="KEGG" id="ota:OT_ostta08g03540"/>
<name>A0A090N4X8_OSTTA</name>
<accession>A0A090N4X8</accession>
<reference evidence="3" key="1">
    <citation type="journal article" date="2006" name="Proc. Natl. Acad. Sci. U.S.A.">
        <title>Genome analysis of the smallest free-living eukaryote Ostreococcus tauri unveils many unique features.</title>
        <authorList>
            <person name="Derelle E."/>
            <person name="Ferraz C."/>
            <person name="Rombauts S."/>
            <person name="Rouze P."/>
            <person name="Worden A.Z."/>
            <person name="Robbens S."/>
            <person name="Partensky F."/>
            <person name="Degroeve S."/>
            <person name="Echeynie S."/>
            <person name="Cooke R."/>
            <person name="Saeys Y."/>
            <person name="Wuyts J."/>
            <person name="Jabbari K."/>
            <person name="Bowler C."/>
            <person name="Panaud O."/>
            <person name="Piegu B."/>
            <person name="Ball S.G."/>
            <person name="Ral J.-P."/>
            <person name="Bouget F.-Y."/>
            <person name="Piganeau G."/>
            <person name="De Baets B."/>
            <person name="Picard A."/>
            <person name="Delseny M."/>
            <person name="Demaille J."/>
            <person name="Van de Peer Y."/>
            <person name="Moreau H."/>
        </authorList>
    </citation>
    <scope>NUCLEOTIDE SEQUENCE [LARGE SCALE GENOMIC DNA]</scope>
    <source>
        <strain evidence="3">OTTH 0595 / CCAP 157/2 / RCC745</strain>
    </source>
</reference>
<dbReference type="GeneID" id="9831496"/>
<gene>
    <name evidence="2" type="ORF">OT_ostta08g03540</name>
</gene>
<evidence type="ECO:0000313" key="3">
    <source>
        <dbReference type="Proteomes" id="UP000009170"/>
    </source>
</evidence>
<keyword evidence="3" id="KW-1185">Reference proteome</keyword>
<reference evidence="2 3" key="2">
    <citation type="journal article" date="2014" name="BMC Genomics">
        <title>An improved genome of the model marine alga Ostreococcus tauri unfolds by assessing Illumina de novo assemblies.</title>
        <authorList>
            <person name="Blanc-Mathieu R."/>
            <person name="Verhelst B."/>
            <person name="Derelle E."/>
            <person name="Rombauts S."/>
            <person name="Bouget F.Y."/>
            <person name="Carre I."/>
            <person name="Chateau A."/>
            <person name="Eyre-Walker A."/>
            <person name="Grimsley N."/>
            <person name="Moreau H."/>
            <person name="Piegu B."/>
            <person name="Rivals E."/>
            <person name="Schackwitz W."/>
            <person name="Van de Peer Y."/>
            <person name="Piganeau G."/>
        </authorList>
    </citation>
    <scope>NUCLEOTIDE SEQUENCE [LARGE SCALE GENOMIC DNA]</scope>
    <source>
        <strain evidence="3">OTTH 0595 / CCAP 157/2 / RCC745</strain>
    </source>
</reference>
<dbReference type="AlphaFoldDB" id="A0A090N4X8"/>
<organism evidence="2 3">
    <name type="scientific">Ostreococcus tauri</name>
    <name type="common">Marine green alga</name>
    <dbReference type="NCBI Taxonomy" id="70448"/>
    <lineage>
        <taxon>Eukaryota</taxon>
        <taxon>Viridiplantae</taxon>
        <taxon>Chlorophyta</taxon>
        <taxon>Mamiellophyceae</taxon>
        <taxon>Mamiellales</taxon>
        <taxon>Bathycoccaceae</taxon>
        <taxon>Ostreococcus</taxon>
    </lineage>
</organism>
<evidence type="ECO:0000313" key="2">
    <source>
        <dbReference type="EMBL" id="CEG01581.1"/>
    </source>
</evidence>
<protein>
    <submittedName>
        <fullName evidence="2">Unnamed product</fullName>
    </submittedName>
</protein>
<comment type="caution">
    <text evidence="2">The sequence shown here is derived from an EMBL/GenBank/DDBJ whole genome shotgun (WGS) entry which is preliminary data.</text>
</comment>
<feature type="compositionally biased region" description="Basic and acidic residues" evidence="1">
    <location>
        <begin position="225"/>
        <end position="246"/>
    </location>
</feature>
<dbReference type="InParanoid" id="A0A090N4X8"/>
<feature type="compositionally biased region" description="Basic and acidic residues" evidence="1">
    <location>
        <begin position="75"/>
        <end position="107"/>
    </location>
</feature>
<feature type="compositionally biased region" description="Basic and acidic residues" evidence="1">
    <location>
        <begin position="201"/>
        <end position="214"/>
    </location>
</feature>
<dbReference type="RefSeq" id="XP_022841044.1">
    <property type="nucleotide sequence ID" value="XM_022983648.1"/>
</dbReference>
<feature type="region of interest" description="Disordered" evidence="1">
    <location>
        <begin position="70"/>
        <end position="116"/>
    </location>
</feature>
<feature type="region of interest" description="Disordered" evidence="1">
    <location>
        <begin position="159"/>
        <end position="307"/>
    </location>
</feature>
<dbReference type="Proteomes" id="UP000009170">
    <property type="component" value="Unassembled WGS sequence"/>
</dbReference>